<sequence>MGDFKDNEVPSLTEPEEIRCNQDKDQSLIPLSSECCSKDEETEKYLQEAESVVFPISQVEKESLVEKIVVPPFSPPEPLPPEDPGTNPHGSSFVPLLALPHCKKDSKAELLHPDEMQEPQDLPLPTVALVSSIADELYDKLLVDQSLWEEELTEIQSVLKKLSVDTKVKDGQLFKPYKDNWLPYVCLSLRTDSVVASHKATEHEGIQKTLVQLQKHCYWKPCLPSEVQEKCIIHIEEEVIQFISIKLGLIITSAAFQFALGKLKRTMMCASFLYLILLKTSVEHNILILIDMGYVLSQ</sequence>
<dbReference type="Proteomes" id="UP001165960">
    <property type="component" value="Unassembled WGS sequence"/>
</dbReference>
<accession>A0ACC2RPN9</accession>
<organism evidence="1 2">
    <name type="scientific">Entomophthora muscae</name>
    <dbReference type="NCBI Taxonomy" id="34485"/>
    <lineage>
        <taxon>Eukaryota</taxon>
        <taxon>Fungi</taxon>
        <taxon>Fungi incertae sedis</taxon>
        <taxon>Zoopagomycota</taxon>
        <taxon>Entomophthoromycotina</taxon>
        <taxon>Entomophthoromycetes</taxon>
        <taxon>Entomophthorales</taxon>
        <taxon>Entomophthoraceae</taxon>
        <taxon>Entomophthora</taxon>
    </lineage>
</organism>
<name>A0ACC2RPN9_9FUNG</name>
<dbReference type="EMBL" id="QTSX02006867">
    <property type="protein sequence ID" value="KAJ9052022.1"/>
    <property type="molecule type" value="Genomic_DNA"/>
</dbReference>
<evidence type="ECO:0000313" key="2">
    <source>
        <dbReference type="Proteomes" id="UP001165960"/>
    </source>
</evidence>
<protein>
    <submittedName>
        <fullName evidence="1">Uncharacterized protein</fullName>
    </submittedName>
</protein>
<gene>
    <name evidence="1" type="ORF">DSO57_1038364</name>
</gene>
<proteinExistence type="predicted"/>
<comment type="caution">
    <text evidence="1">The sequence shown here is derived from an EMBL/GenBank/DDBJ whole genome shotgun (WGS) entry which is preliminary data.</text>
</comment>
<evidence type="ECO:0000313" key="1">
    <source>
        <dbReference type="EMBL" id="KAJ9052022.1"/>
    </source>
</evidence>
<keyword evidence="2" id="KW-1185">Reference proteome</keyword>
<reference evidence="1" key="1">
    <citation type="submission" date="2022-04" db="EMBL/GenBank/DDBJ databases">
        <title>Genome of the entomopathogenic fungus Entomophthora muscae.</title>
        <authorList>
            <person name="Elya C."/>
            <person name="Lovett B.R."/>
            <person name="Lee E."/>
            <person name="Macias A.M."/>
            <person name="Hajek A.E."/>
            <person name="De Bivort B.L."/>
            <person name="Kasson M.T."/>
            <person name="De Fine Licht H.H."/>
            <person name="Stajich J.E."/>
        </authorList>
    </citation>
    <scope>NUCLEOTIDE SEQUENCE</scope>
    <source>
        <strain evidence="1">Berkeley</strain>
    </source>
</reference>